<dbReference type="Proteomes" id="UP000007494">
    <property type="component" value="Chromosome Ib"/>
</dbReference>
<dbReference type="PANTHER" id="PTHR46346:SF1">
    <property type="entry name" value="PHOSPHATIDYLINOSITOL N-ACETYLGLUCOSAMINYLTRANSFERASE SUBUNIT P"/>
    <property type="match status" value="1"/>
</dbReference>
<evidence type="ECO:0000256" key="6">
    <source>
        <dbReference type="SAM" id="Phobius"/>
    </source>
</evidence>
<organism evidence="8 10">
    <name type="scientific">Neospora caninum (strain Liverpool)</name>
    <dbReference type="NCBI Taxonomy" id="572307"/>
    <lineage>
        <taxon>Eukaryota</taxon>
        <taxon>Sar</taxon>
        <taxon>Alveolata</taxon>
        <taxon>Apicomplexa</taxon>
        <taxon>Conoidasida</taxon>
        <taxon>Coccidia</taxon>
        <taxon>Eucoccidiorida</taxon>
        <taxon>Eimeriorina</taxon>
        <taxon>Sarcocystidae</taxon>
        <taxon>Neospora</taxon>
    </lineage>
</organism>
<evidence type="ECO:0000256" key="3">
    <source>
        <dbReference type="ARBA" id="ARBA00022989"/>
    </source>
</evidence>
<keyword evidence="10" id="KW-1185">Reference proteome</keyword>
<evidence type="ECO:0000313" key="10">
    <source>
        <dbReference type="Proteomes" id="UP000007494"/>
    </source>
</evidence>
<reference evidence="10" key="3">
    <citation type="journal article" date="2012" name="PLoS Pathog.">
        <title>Comparative genomics of the apicomplexan parasites Toxoplasma gondii and Neospora caninum: Coccidia differing in host range and transmission strategy.</title>
        <authorList>
            <person name="Reid A.J."/>
            <person name="Vermont S.J."/>
            <person name="Cotton J.A."/>
            <person name="Harris D."/>
            <person name="Hill-Cawthorne G.A."/>
            <person name="Konen-Waisman S."/>
            <person name="Latham S.M."/>
            <person name="Mourier T."/>
            <person name="Norton R."/>
            <person name="Quail M.A."/>
            <person name="Sanders M."/>
            <person name="Shanmugam D."/>
            <person name="Sohal A."/>
            <person name="Wasmuth J.D."/>
            <person name="Brunk B."/>
            <person name="Grigg M.E."/>
            <person name="Howard J.C."/>
            <person name="Parkinson J."/>
            <person name="Roos D.S."/>
            <person name="Trees A.J."/>
            <person name="Berriman M."/>
            <person name="Pain A."/>
            <person name="Wastling J.M."/>
        </authorList>
    </citation>
    <scope>NUCLEOTIDE SEQUENCE [LARGE SCALE GENOMIC DNA]</scope>
    <source>
        <strain evidence="10">Liverpool</strain>
    </source>
</reference>
<feature type="region of interest" description="Disordered" evidence="5">
    <location>
        <begin position="1"/>
        <end position="35"/>
    </location>
</feature>
<dbReference type="Pfam" id="PF08510">
    <property type="entry name" value="PIG-P"/>
    <property type="match status" value="1"/>
</dbReference>
<keyword evidence="8" id="KW-0808">Transferase</keyword>
<evidence type="ECO:0000313" key="8">
    <source>
        <dbReference type="EMBL" id="CBZ49803.1"/>
    </source>
</evidence>
<feature type="transmembrane region" description="Helical" evidence="6">
    <location>
        <begin position="194"/>
        <end position="217"/>
    </location>
</feature>
<dbReference type="GeneID" id="13445852"/>
<feature type="compositionally biased region" description="Pro residues" evidence="5">
    <location>
        <begin position="1"/>
        <end position="10"/>
    </location>
</feature>
<dbReference type="PANTHER" id="PTHR46346">
    <property type="entry name" value="PHOSPHATIDYLINOSITOL N-ACETYLGLUCOSAMINYLTRANSFERASE SUBUNIT P"/>
    <property type="match status" value="1"/>
</dbReference>
<dbReference type="RefSeq" id="XP_003879838.1">
    <property type="nucleotide sequence ID" value="XM_003879789.1"/>
</dbReference>
<feature type="region of interest" description="Disordered" evidence="5">
    <location>
        <begin position="90"/>
        <end position="112"/>
    </location>
</feature>
<comment type="subcellular location">
    <subcellularLocation>
        <location evidence="1">Membrane</location>
        <topology evidence="1">Multi-pass membrane protein</topology>
    </subcellularLocation>
</comment>
<evidence type="ECO:0000313" key="9">
    <source>
        <dbReference type="EMBL" id="CEL64391.1"/>
    </source>
</evidence>
<accession>F0V7W2</accession>
<evidence type="ECO:0000256" key="5">
    <source>
        <dbReference type="SAM" id="MobiDB-lite"/>
    </source>
</evidence>
<reference evidence="9" key="4">
    <citation type="journal article" date="2015" name="PLoS ONE">
        <title>Comprehensive Evaluation of Toxoplasma gondii VEG and Neospora caninum LIV Genomes with Tachyzoite Stage Transcriptome and Proteome Defines Novel Transcript Features.</title>
        <authorList>
            <person name="Ramaprasad A."/>
            <person name="Mourier T."/>
            <person name="Naeem R."/>
            <person name="Malas T.B."/>
            <person name="Moussa E."/>
            <person name="Panigrahi A."/>
            <person name="Vermont S.J."/>
            <person name="Otto T.D."/>
            <person name="Wastling J."/>
            <person name="Pain A."/>
        </authorList>
    </citation>
    <scope>NUCLEOTIDE SEQUENCE</scope>
    <source>
        <strain evidence="9">Liverpool</strain>
    </source>
</reference>
<keyword evidence="8" id="KW-0489">Methyltransferase</keyword>
<feature type="transmembrane region" description="Helical" evidence="6">
    <location>
        <begin position="152"/>
        <end position="174"/>
    </location>
</feature>
<keyword evidence="4 6" id="KW-0472">Membrane</keyword>
<evidence type="ECO:0000256" key="4">
    <source>
        <dbReference type="ARBA" id="ARBA00023136"/>
    </source>
</evidence>
<evidence type="ECO:0000256" key="1">
    <source>
        <dbReference type="ARBA" id="ARBA00004141"/>
    </source>
</evidence>
<evidence type="ECO:0000259" key="7">
    <source>
        <dbReference type="Pfam" id="PF08510"/>
    </source>
</evidence>
<dbReference type="OrthoDB" id="690928at2759"/>
<dbReference type="eggNOG" id="ENOG502SCWI">
    <property type="taxonomic scope" value="Eukaryota"/>
</dbReference>
<reference evidence="8" key="2">
    <citation type="submission" date="2011-03" db="EMBL/GenBank/DDBJ databases">
        <title>Comparative genomics and transcriptomics of Neospora caninum and Toxoplasma gondii.</title>
        <authorList>
            <person name="Reid A.J."/>
            <person name="Sohal A."/>
            <person name="Harris D."/>
            <person name="Quail M."/>
            <person name="Sanders M."/>
            <person name="Berriman M."/>
            <person name="Wastling J.M."/>
            <person name="Pain A."/>
        </authorList>
    </citation>
    <scope>NUCLEOTIDE SEQUENCE</scope>
    <source>
        <strain evidence="8">Liverpool</strain>
    </source>
</reference>
<keyword evidence="3 6" id="KW-1133">Transmembrane helix</keyword>
<dbReference type="EMBL" id="LN714475">
    <property type="protein sequence ID" value="CEL64391.1"/>
    <property type="molecule type" value="Genomic_DNA"/>
</dbReference>
<dbReference type="GO" id="GO:0005783">
    <property type="term" value="C:endoplasmic reticulum"/>
    <property type="evidence" value="ECO:0007669"/>
    <property type="project" value="TreeGrafter"/>
</dbReference>
<gene>
    <name evidence="9" type="ORF">BN1204_002905</name>
    <name evidence="8" type="ORF">NCLIV_002905</name>
</gene>
<sequence length="304" mass="32819">MTPSSLPPPRSDLSSSASSVPGCSGQERDCQSNPVSCAPVLPSTEACGACSSRFSSLPSSLHVPEGTQSGGSSCLSSPLLSPLVAPAGRENLRASPQSPNVRVRGRANLSPSWSSHLSRRRLSWNSTESPKAADAASSICGVTESPEMSAEVYGFVSWIASFAAFLFFFLWAVVPHRYFHQLSITYLIDPYWALAFPVILLICLATTFFLYTAATLLKTQPLESFNLLPDRAHLAVMPDELHATLWRAAALSSAAITDIATSREKRYEDPSAVLPSPPPRRIQVPEIYDLPPGAINRIMFPLSE</sequence>
<dbReference type="GO" id="GO:0032259">
    <property type="term" value="P:methylation"/>
    <property type="evidence" value="ECO:0007669"/>
    <property type="project" value="UniProtKB-KW"/>
</dbReference>
<dbReference type="GO" id="GO:0008168">
    <property type="term" value="F:methyltransferase activity"/>
    <property type="evidence" value="ECO:0007669"/>
    <property type="project" value="UniProtKB-KW"/>
</dbReference>
<dbReference type="InParanoid" id="F0V7W2"/>
<feature type="domain" description="PIG-P" evidence="7">
    <location>
        <begin position="150"/>
        <end position="300"/>
    </location>
</feature>
<protein>
    <submittedName>
        <fullName evidence="9">FtsJ-like methyltransferase domain-containing protein, putative</fullName>
    </submittedName>
    <submittedName>
        <fullName evidence="8">Putative ftsJ-like methyltransferase domain-containing protein</fullName>
    </submittedName>
</protein>
<dbReference type="InterPro" id="IPR052263">
    <property type="entry name" value="GPI_Anchor_Biosynth"/>
</dbReference>
<name>F0V7W2_NEOCL</name>
<dbReference type="InterPro" id="IPR013717">
    <property type="entry name" value="PIG-P"/>
</dbReference>
<dbReference type="EMBL" id="FR823381">
    <property type="protein sequence ID" value="CBZ49803.1"/>
    <property type="molecule type" value="Genomic_DNA"/>
</dbReference>
<dbReference type="GO" id="GO:0016020">
    <property type="term" value="C:membrane"/>
    <property type="evidence" value="ECO:0007669"/>
    <property type="project" value="UniProtKB-SubCell"/>
</dbReference>
<reference evidence="8" key="1">
    <citation type="submission" date="2011-02" db="EMBL/GenBank/DDBJ databases">
        <authorList>
            <person name="Aslett M."/>
        </authorList>
    </citation>
    <scope>NUCLEOTIDE SEQUENCE</scope>
    <source>
        <strain evidence="8">Liverpool</strain>
    </source>
</reference>
<dbReference type="AlphaFoldDB" id="F0V7W2"/>
<proteinExistence type="predicted"/>
<dbReference type="GO" id="GO:0006506">
    <property type="term" value="P:GPI anchor biosynthetic process"/>
    <property type="evidence" value="ECO:0007669"/>
    <property type="project" value="TreeGrafter"/>
</dbReference>
<dbReference type="VEuPathDB" id="ToxoDB:NCLIV_002905"/>
<evidence type="ECO:0000256" key="2">
    <source>
        <dbReference type="ARBA" id="ARBA00022692"/>
    </source>
</evidence>
<keyword evidence="2 6" id="KW-0812">Transmembrane</keyword>